<name>A0ABV5QNN7_9ACTN</name>
<protein>
    <recommendedName>
        <fullName evidence="4">ABC transporter permease</fullName>
    </recommendedName>
</protein>
<keyword evidence="1" id="KW-1133">Transmembrane helix</keyword>
<dbReference type="Proteomes" id="UP001589716">
    <property type="component" value="Unassembled WGS sequence"/>
</dbReference>
<proteinExistence type="predicted"/>
<keyword evidence="1" id="KW-0812">Transmembrane</keyword>
<gene>
    <name evidence="2" type="ORF">ACFFTP_13095</name>
</gene>
<dbReference type="RefSeq" id="WP_345488508.1">
    <property type="nucleotide sequence ID" value="NZ_BAAAWU010000001.1"/>
</dbReference>
<evidence type="ECO:0000313" key="2">
    <source>
        <dbReference type="EMBL" id="MFB9555124.1"/>
    </source>
</evidence>
<keyword evidence="3" id="KW-1185">Reference proteome</keyword>
<accession>A0ABV5QNN7</accession>
<evidence type="ECO:0000313" key="3">
    <source>
        <dbReference type="Proteomes" id="UP001589716"/>
    </source>
</evidence>
<evidence type="ECO:0008006" key="4">
    <source>
        <dbReference type="Google" id="ProtNLM"/>
    </source>
</evidence>
<reference evidence="2 3" key="1">
    <citation type="submission" date="2024-09" db="EMBL/GenBank/DDBJ databases">
        <authorList>
            <person name="Sun Q."/>
            <person name="Mori K."/>
        </authorList>
    </citation>
    <scope>NUCLEOTIDE SEQUENCE [LARGE SCALE GENOMIC DNA]</scope>
    <source>
        <strain evidence="2 3">JCM 4414</strain>
    </source>
</reference>
<feature type="transmembrane region" description="Helical" evidence="1">
    <location>
        <begin position="31"/>
        <end position="52"/>
    </location>
</feature>
<evidence type="ECO:0000256" key="1">
    <source>
        <dbReference type="SAM" id="Phobius"/>
    </source>
</evidence>
<organism evidence="2 3">
    <name type="scientific">Streptomyces roseoviridis</name>
    <dbReference type="NCBI Taxonomy" id="67361"/>
    <lineage>
        <taxon>Bacteria</taxon>
        <taxon>Bacillati</taxon>
        <taxon>Actinomycetota</taxon>
        <taxon>Actinomycetes</taxon>
        <taxon>Kitasatosporales</taxon>
        <taxon>Streptomycetaceae</taxon>
        <taxon>Streptomyces</taxon>
    </lineage>
</organism>
<sequence length="55" mass="5873">MEPARTPTREDVVDAVRVQLRHGSFRALRRWGPVTAVPAAPVVALLLAAPAGPTM</sequence>
<keyword evidence="1" id="KW-0472">Membrane</keyword>
<dbReference type="EMBL" id="JBHMCT010000008">
    <property type="protein sequence ID" value="MFB9555124.1"/>
    <property type="molecule type" value="Genomic_DNA"/>
</dbReference>
<comment type="caution">
    <text evidence="2">The sequence shown here is derived from an EMBL/GenBank/DDBJ whole genome shotgun (WGS) entry which is preliminary data.</text>
</comment>